<protein>
    <submittedName>
        <fullName evidence="1">Uncharacterized protein</fullName>
    </submittedName>
</protein>
<name>A0AAU8EJB5_9CAUD</name>
<accession>A0AAU8EJB5</accession>
<dbReference type="EMBL" id="PP854833">
    <property type="protein sequence ID" value="XCG99234.1"/>
    <property type="molecule type" value="Genomic_DNA"/>
</dbReference>
<proteinExistence type="predicted"/>
<organism evidence="1">
    <name type="scientific">Erwinia phage Harbringer</name>
    <dbReference type="NCBI Taxonomy" id="3158978"/>
    <lineage>
        <taxon>Viruses</taxon>
        <taxon>Duplodnaviria</taxon>
        <taxon>Heunggongvirae</taxon>
        <taxon>Uroviricota</taxon>
        <taxon>Caudoviricetes</taxon>
        <taxon>Andersonviridae</taxon>
        <taxon>Ounavirinae</taxon>
        <taxon>Kolesnikvirus</taxon>
    </lineage>
</organism>
<evidence type="ECO:0000313" key="1">
    <source>
        <dbReference type="EMBL" id="XCG99234.1"/>
    </source>
</evidence>
<reference evidence="1" key="1">
    <citation type="submission" date="2024-05" db="EMBL/GenBank/DDBJ databases">
        <authorList>
            <person name="Abreu G."/>
            <person name="Garcia E."/>
            <person name="Oliveira H."/>
        </authorList>
    </citation>
    <scope>NUCLEOTIDE SEQUENCE</scope>
</reference>
<sequence length="188" mass="21600">MNKTACMISGKSTTVVMSEEHVSFSTHHRFSAFPYTSDDVEKAIIHLAANHQDHIVSSQMDNGLIQILKEEFGKLHGLVSDLNLVQLHMDNGVTISQFYHRDFDDAVTAEEIRYGRDDKGGLVEHKLPVIIADTTRREWWVSHKEIGEVIETINKFVVFEPWKSHDLLLSLMTAQKQSRERKRDLPNF</sequence>
<gene>
    <name evidence="1" type="ORF">Harbringer_099</name>
</gene>